<reference evidence="3 4" key="1">
    <citation type="submission" date="2016-04" db="EMBL/GenBank/DDBJ databases">
        <title>Genome sequence of Clostridium magnum DSM 2767.</title>
        <authorList>
            <person name="Poehlein A."/>
            <person name="Uhlig R."/>
            <person name="Fischer R."/>
            <person name="Bahl H."/>
            <person name="Daniel R."/>
        </authorList>
    </citation>
    <scope>NUCLEOTIDE SEQUENCE [LARGE SCALE GENOMIC DNA]</scope>
    <source>
        <strain evidence="3 4">DSM 2767</strain>
    </source>
</reference>
<feature type="transmembrane region" description="Helical" evidence="2">
    <location>
        <begin position="69"/>
        <end position="87"/>
    </location>
</feature>
<feature type="transmembrane region" description="Helical" evidence="2">
    <location>
        <begin position="133"/>
        <end position="153"/>
    </location>
</feature>
<feature type="transmembrane region" description="Helical" evidence="2">
    <location>
        <begin position="207"/>
        <end position="231"/>
    </location>
</feature>
<dbReference type="PANTHER" id="PTHR23526:SF2">
    <property type="entry name" value="MAJOR FACILITATOR SUPERFAMILY (MFS) PROFILE DOMAIN-CONTAINING PROTEIN"/>
    <property type="match status" value="1"/>
</dbReference>
<keyword evidence="2" id="KW-0472">Membrane</keyword>
<dbReference type="RefSeq" id="WP_066628925.1">
    <property type="nucleotide sequence ID" value="NZ_FQXL01000007.1"/>
</dbReference>
<dbReference type="PATRIC" id="fig|1121326.3.peg.5217"/>
<dbReference type="OrthoDB" id="102502at2"/>
<evidence type="ECO:0000256" key="2">
    <source>
        <dbReference type="SAM" id="Phobius"/>
    </source>
</evidence>
<dbReference type="GO" id="GO:0005886">
    <property type="term" value="C:plasma membrane"/>
    <property type="evidence" value="ECO:0007669"/>
    <property type="project" value="UniProtKB-SubCell"/>
</dbReference>
<feature type="transmembrane region" description="Helical" evidence="2">
    <location>
        <begin position="269"/>
        <end position="289"/>
    </location>
</feature>
<proteinExistence type="predicted"/>
<dbReference type="SUPFAM" id="SSF103473">
    <property type="entry name" value="MFS general substrate transporter"/>
    <property type="match status" value="1"/>
</dbReference>
<dbReference type="GO" id="GO:0022857">
    <property type="term" value="F:transmembrane transporter activity"/>
    <property type="evidence" value="ECO:0007669"/>
    <property type="project" value="InterPro"/>
</dbReference>
<keyword evidence="2" id="KW-0812">Transmembrane</keyword>
<accession>A0A162RBB8</accession>
<dbReference type="InterPro" id="IPR011701">
    <property type="entry name" value="MFS"/>
</dbReference>
<evidence type="ECO:0000313" key="3">
    <source>
        <dbReference type="EMBL" id="KZL89660.1"/>
    </source>
</evidence>
<sequence length="394" mass="44084">MCRNAKILLTMSALFTFAIGLSGIFVNVFIWKETNSFIVIAIYNLVNYIFVPITFILAGILAKRKNGIGSLRIGLLIYALFYALILLIGSREIAYICFLGVVHGMATGFYWLAFNTLSFDFTDISNRDTFNGFNGSFSGITAAVAPVISAYIISRFSGISGYRVVFLMTLAIFLLLSLISIVLRCENCSSKIDFKRVFSSNCKEWGIIRKAVIFWGFRDVIIVFLVNILIIETTKSELSLGKFALIASLISSASYMLVQKIIKPSRRILSISIGTIGSFLAICALVIKISHNTLFTYITMDAFFLPFFTIQLSSSTFNVINRAHEENMRIEYMINKDLMLNSGRVISLIILITLLTVFKNPSILKFYLVFIGLAPIVSGYFLRKLKTVLEGSCE</sequence>
<keyword evidence="4" id="KW-1185">Reference proteome</keyword>
<keyword evidence="2" id="KW-1133">Transmembrane helix</keyword>
<dbReference type="InterPro" id="IPR036259">
    <property type="entry name" value="MFS_trans_sf"/>
</dbReference>
<gene>
    <name evidence="3" type="ORF">CLMAG_51600</name>
</gene>
<dbReference type="PANTHER" id="PTHR23526">
    <property type="entry name" value="INTEGRAL MEMBRANE TRANSPORT PROTEIN-RELATED"/>
    <property type="match status" value="1"/>
</dbReference>
<protein>
    <submittedName>
        <fullName evidence="3">Major facilitator superfamily protein</fullName>
    </submittedName>
</protein>
<dbReference type="AlphaFoldDB" id="A0A162RBB8"/>
<feature type="transmembrane region" description="Helical" evidence="2">
    <location>
        <begin position="93"/>
        <end position="112"/>
    </location>
</feature>
<feature type="transmembrane region" description="Helical" evidence="2">
    <location>
        <begin position="7"/>
        <end position="31"/>
    </location>
</feature>
<dbReference type="Proteomes" id="UP000076603">
    <property type="component" value="Unassembled WGS sequence"/>
</dbReference>
<comment type="subcellular location">
    <subcellularLocation>
        <location evidence="1">Cell membrane</location>
        <topology evidence="1">Multi-pass membrane protein</topology>
    </subcellularLocation>
</comment>
<dbReference type="STRING" id="1121326.CLMAG_51600"/>
<dbReference type="Gene3D" id="1.20.1250.20">
    <property type="entry name" value="MFS general substrate transporter like domains"/>
    <property type="match status" value="1"/>
</dbReference>
<feature type="transmembrane region" description="Helical" evidence="2">
    <location>
        <begin position="37"/>
        <end position="62"/>
    </location>
</feature>
<feature type="transmembrane region" description="Helical" evidence="2">
    <location>
        <begin position="364"/>
        <end position="382"/>
    </location>
</feature>
<evidence type="ECO:0000313" key="4">
    <source>
        <dbReference type="Proteomes" id="UP000076603"/>
    </source>
</evidence>
<dbReference type="EMBL" id="LWAE01000008">
    <property type="protein sequence ID" value="KZL89660.1"/>
    <property type="molecule type" value="Genomic_DNA"/>
</dbReference>
<feature type="transmembrane region" description="Helical" evidence="2">
    <location>
        <begin position="243"/>
        <end position="262"/>
    </location>
</feature>
<name>A0A162RBB8_9CLOT</name>
<dbReference type="InterPro" id="IPR052528">
    <property type="entry name" value="Sugar_transport-like"/>
</dbReference>
<evidence type="ECO:0000256" key="1">
    <source>
        <dbReference type="ARBA" id="ARBA00004651"/>
    </source>
</evidence>
<dbReference type="Pfam" id="PF07690">
    <property type="entry name" value="MFS_1"/>
    <property type="match status" value="1"/>
</dbReference>
<organism evidence="3 4">
    <name type="scientific">Clostridium magnum DSM 2767</name>
    <dbReference type="NCBI Taxonomy" id="1121326"/>
    <lineage>
        <taxon>Bacteria</taxon>
        <taxon>Bacillati</taxon>
        <taxon>Bacillota</taxon>
        <taxon>Clostridia</taxon>
        <taxon>Eubacteriales</taxon>
        <taxon>Clostridiaceae</taxon>
        <taxon>Clostridium</taxon>
    </lineage>
</organism>
<feature type="transmembrane region" description="Helical" evidence="2">
    <location>
        <begin position="165"/>
        <end position="186"/>
    </location>
</feature>
<feature type="transmembrane region" description="Helical" evidence="2">
    <location>
        <begin position="295"/>
        <end position="317"/>
    </location>
</feature>
<comment type="caution">
    <text evidence="3">The sequence shown here is derived from an EMBL/GenBank/DDBJ whole genome shotgun (WGS) entry which is preliminary data.</text>
</comment>
<feature type="transmembrane region" description="Helical" evidence="2">
    <location>
        <begin position="338"/>
        <end position="358"/>
    </location>
</feature>